<dbReference type="FunFam" id="3.90.470.20:FF:000003">
    <property type="entry name" value="L-aminoadipate-semialdehyde dehydrogenase-phosphopantetheinyl transferase"/>
    <property type="match status" value="1"/>
</dbReference>
<evidence type="ECO:0000256" key="4">
    <source>
        <dbReference type="ARBA" id="ARBA00022679"/>
    </source>
</evidence>
<dbReference type="InterPro" id="IPR050559">
    <property type="entry name" value="P-Pant_transferase_sf"/>
</dbReference>
<dbReference type="GO" id="GO:0000287">
    <property type="term" value="F:magnesium ion binding"/>
    <property type="evidence" value="ECO:0007669"/>
    <property type="project" value="InterPro"/>
</dbReference>
<dbReference type="PANTHER" id="PTHR12215">
    <property type="entry name" value="PHOSPHOPANTETHEINE TRANSFERASE"/>
    <property type="match status" value="1"/>
</dbReference>
<dbReference type="InterPro" id="IPR008278">
    <property type="entry name" value="4-PPantetheinyl_Trfase_dom"/>
</dbReference>
<dbReference type="PANTHER" id="PTHR12215:SF23">
    <property type="entry name" value="L-AMINOADIPATE-SEMIALDEHYDE DEHYDROGENASE-PHOSPHOPANTETHEINYL TRANSFERASE"/>
    <property type="match status" value="1"/>
</dbReference>
<comment type="caution">
    <text evidence="11">The sequence shown here is derived from an EMBL/GenBank/DDBJ whole genome shotgun (WGS) entry which is preliminary data.</text>
</comment>
<dbReference type="EMBL" id="WIXE01007041">
    <property type="protein sequence ID" value="KAK5980750.1"/>
    <property type="molecule type" value="Genomic_DNA"/>
</dbReference>
<evidence type="ECO:0000313" key="11">
    <source>
        <dbReference type="EMBL" id="KAK5980750.1"/>
    </source>
</evidence>
<evidence type="ECO:0000256" key="8">
    <source>
        <dbReference type="ARBA" id="ARBA00048794"/>
    </source>
</evidence>
<name>A0AAN8FRU2_TRICO</name>
<dbReference type="Pfam" id="PF22624">
    <property type="entry name" value="AASDHPPT_N"/>
    <property type="match status" value="1"/>
</dbReference>
<evidence type="ECO:0000256" key="1">
    <source>
        <dbReference type="ARBA" id="ARBA00006195"/>
    </source>
</evidence>
<evidence type="ECO:0000313" key="12">
    <source>
        <dbReference type="Proteomes" id="UP001331761"/>
    </source>
</evidence>
<comment type="catalytic activity">
    <reaction evidence="8">
        <text>apo-[ACP] + acetyl-CoA = acetyl-[ACP] + adenosine 3',5'-bisphosphate + H(+)</text>
        <dbReference type="Rhea" id="RHEA:46564"/>
        <dbReference type="Rhea" id="RHEA-COMP:9621"/>
        <dbReference type="Rhea" id="RHEA-COMP:9690"/>
        <dbReference type="ChEBI" id="CHEBI:15378"/>
        <dbReference type="ChEBI" id="CHEBI:29999"/>
        <dbReference type="ChEBI" id="CHEBI:57288"/>
        <dbReference type="ChEBI" id="CHEBI:58343"/>
        <dbReference type="ChEBI" id="CHEBI:78446"/>
    </reaction>
    <physiologicalReaction direction="left-to-right" evidence="8">
        <dbReference type="Rhea" id="RHEA:46565"/>
    </physiologicalReaction>
</comment>
<evidence type="ECO:0000259" key="9">
    <source>
        <dbReference type="Pfam" id="PF01648"/>
    </source>
</evidence>
<dbReference type="GO" id="GO:0005829">
    <property type="term" value="C:cytosol"/>
    <property type="evidence" value="ECO:0007669"/>
    <property type="project" value="TreeGrafter"/>
</dbReference>
<evidence type="ECO:0000256" key="6">
    <source>
        <dbReference type="ARBA" id="ARBA00033443"/>
    </source>
</evidence>
<sequence>MSELSPSHLAGQVQGHLNNTCTRAIYTTAARTGTMAEKMCKCNRWVVSVQSAFESDDFEKMYREAVQCITPEDFCDITKKQHQEDVLQCILGRLLLRHATHMFTGTPWNEIQFGRTEKGKPFLLNPPHTTFGLNITHQGDFVGFASSCTSSVGVDVMRLDKERAGKTADDYINSMAKSASPDELRMMRSQPTEAMKMTMFYRYWCLKEAFLKATGDGIIDDLSRINFKVDMNDRYRPGCFVTSTTVLMDDKLQSQWIFEESFVNGNHAAAVCKESVLPRWCLFGKDPNARVFFSKVSFDTLLKHASHLNPLPDNASNAYKEFVAKPRRTF</sequence>
<reference evidence="11 12" key="1">
    <citation type="submission" date="2019-10" db="EMBL/GenBank/DDBJ databases">
        <title>Assembly and Annotation for the nematode Trichostrongylus colubriformis.</title>
        <authorList>
            <person name="Martin J."/>
        </authorList>
    </citation>
    <scope>NUCLEOTIDE SEQUENCE [LARGE SCALE GENOMIC DNA]</scope>
    <source>
        <strain evidence="11">G859</strain>
        <tissue evidence="11">Whole worm</tissue>
    </source>
</reference>
<dbReference type="AlphaFoldDB" id="A0AAN8FRU2"/>
<protein>
    <recommendedName>
        <fullName evidence="3">L-aminoadipate-semialdehyde dehydrogenase-phosphopantetheinyl transferase</fullName>
        <ecNumber evidence="2">2.7.8.7</ecNumber>
    </recommendedName>
    <alternativeName>
        <fullName evidence="5">4'-phosphopantetheinyl transferase</fullName>
    </alternativeName>
    <alternativeName>
        <fullName evidence="6">Alpha-aminoadipic semialdehyde dehydrogenase-phosphopantetheinyl transferase</fullName>
    </alternativeName>
</protein>
<dbReference type="GO" id="GO:0008897">
    <property type="term" value="F:holo-[acyl-carrier-protein] synthase activity"/>
    <property type="evidence" value="ECO:0007669"/>
    <property type="project" value="UniProtKB-EC"/>
</dbReference>
<feature type="domain" description="4'-phosphopantetheinyl transferase" evidence="9">
    <location>
        <begin position="151"/>
        <end position="272"/>
    </location>
</feature>
<evidence type="ECO:0000256" key="3">
    <source>
        <dbReference type="ARBA" id="ARBA00016301"/>
    </source>
</evidence>
<dbReference type="InterPro" id="IPR055066">
    <property type="entry name" value="AASDHPPT_N"/>
</dbReference>
<evidence type="ECO:0000259" key="10">
    <source>
        <dbReference type="Pfam" id="PF22624"/>
    </source>
</evidence>
<dbReference type="GO" id="GO:0019878">
    <property type="term" value="P:lysine biosynthetic process via aminoadipic acid"/>
    <property type="evidence" value="ECO:0007669"/>
    <property type="project" value="TreeGrafter"/>
</dbReference>
<dbReference type="Pfam" id="PF01648">
    <property type="entry name" value="ACPS"/>
    <property type="match status" value="1"/>
</dbReference>
<dbReference type="Gene3D" id="3.90.470.20">
    <property type="entry name" value="4'-phosphopantetheinyl transferase domain"/>
    <property type="match status" value="2"/>
</dbReference>
<feature type="domain" description="4'-phosphopantetheinyl transferase N-terminal" evidence="10">
    <location>
        <begin position="60"/>
        <end position="148"/>
    </location>
</feature>
<evidence type="ECO:0000256" key="5">
    <source>
        <dbReference type="ARBA" id="ARBA00030484"/>
    </source>
</evidence>
<comment type="similarity">
    <text evidence="1">Belongs to the P-Pant transferase superfamily. AcpS family.</text>
</comment>
<keyword evidence="12" id="KW-1185">Reference proteome</keyword>
<gene>
    <name evidence="11" type="ORF">GCK32_004241</name>
</gene>
<comment type="catalytic activity">
    <reaction evidence="7">
        <text>apo-[ACP] + CoA = holo-[ACP] + adenosine 3',5'-bisphosphate + H(+)</text>
        <dbReference type="Rhea" id="RHEA:12068"/>
        <dbReference type="Rhea" id="RHEA-COMP:9685"/>
        <dbReference type="Rhea" id="RHEA-COMP:9690"/>
        <dbReference type="ChEBI" id="CHEBI:15378"/>
        <dbReference type="ChEBI" id="CHEBI:29999"/>
        <dbReference type="ChEBI" id="CHEBI:57287"/>
        <dbReference type="ChEBI" id="CHEBI:58343"/>
        <dbReference type="ChEBI" id="CHEBI:64479"/>
        <dbReference type="EC" id="2.7.8.7"/>
    </reaction>
    <physiologicalReaction direction="left-to-right" evidence="7">
        <dbReference type="Rhea" id="RHEA:12069"/>
    </physiologicalReaction>
</comment>
<dbReference type="Proteomes" id="UP001331761">
    <property type="component" value="Unassembled WGS sequence"/>
</dbReference>
<evidence type="ECO:0000256" key="2">
    <source>
        <dbReference type="ARBA" id="ARBA00013172"/>
    </source>
</evidence>
<organism evidence="11 12">
    <name type="scientific">Trichostrongylus colubriformis</name>
    <name type="common">Black scour worm</name>
    <dbReference type="NCBI Taxonomy" id="6319"/>
    <lineage>
        <taxon>Eukaryota</taxon>
        <taxon>Metazoa</taxon>
        <taxon>Ecdysozoa</taxon>
        <taxon>Nematoda</taxon>
        <taxon>Chromadorea</taxon>
        <taxon>Rhabditida</taxon>
        <taxon>Rhabditina</taxon>
        <taxon>Rhabditomorpha</taxon>
        <taxon>Strongyloidea</taxon>
        <taxon>Trichostrongylidae</taxon>
        <taxon>Trichostrongylus</taxon>
    </lineage>
</organism>
<proteinExistence type="inferred from homology"/>
<accession>A0AAN8FRU2</accession>
<dbReference type="InterPro" id="IPR037143">
    <property type="entry name" value="4-PPantetheinyl_Trfase_dom_sf"/>
</dbReference>
<keyword evidence="4 11" id="KW-0808">Transferase</keyword>
<dbReference type="SUPFAM" id="SSF56214">
    <property type="entry name" value="4'-phosphopantetheinyl transferase"/>
    <property type="match status" value="2"/>
</dbReference>
<dbReference type="EC" id="2.7.8.7" evidence="2"/>
<evidence type="ECO:0000256" key="7">
    <source>
        <dbReference type="ARBA" id="ARBA00048641"/>
    </source>
</evidence>